<evidence type="ECO:0000313" key="1">
    <source>
        <dbReference type="EMBL" id="SIS98097.1"/>
    </source>
</evidence>
<dbReference type="AlphaFoldDB" id="A0A1N7NIH6"/>
<keyword evidence="2" id="KW-1185">Reference proteome</keyword>
<gene>
    <name evidence="1" type="ORF">SAMN05421686_10739</name>
</gene>
<proteinExistence type="predicted"/>
<accession>A0A1N7NIH6</accession>
<organism evidence="1 2">
    <name type="scientific">Thalassolituus maritimus</name>
    <dbReference type="NCBI Taxonomy" id="484498"/>
    <lineage>
        <taxon>Bacteria</taxon>
        <taxon>Pseudomonadati</taxon>
        <taxon>Pseudomonadota</taxon>
        <taxon>Gammaproteobacteria</taxon>
        <taxon>Oceanospirillales</taxon>
        <taxon>Oceanospirillaceae</taxon>
        <taxon>Thalassolituus</taxon>
    </lineage>
</organism>
<reference evidence="2" key="1">
    <citation type="submission" date="2017-01" db="EMBL/GenBank/DDBJ databases">
        <authorList>
            <person name="Varghese N."/>
            <person name="Submissions S."/>
        </authorList>
    </citation>
    <scope>NUCLEOTIDE SEQUENCE [LARGE SCALE GENOMIC DNA]</scope>
    <source>
        <strain evidence="2">DSM 24913</strain>
    </source>
</reference>
<protein>
    <submittedName>
        <fullName evidence="1">Uncharacterized protein</fullName>
    </submittedName>
</protein>
<dbReference type="STRING" id="484498.SAMN05421686_10739"/>
<dbReference type="EMBL" id="FTOH01000007">
    <property type="protein sequence ID" value="SIS98097.1"/>
    <property type="molecule type" value="Genomic_DNA"/>
</dbReference>
<sequence length="85" mass="9724">MGVNMSLNDLTAEQVRLMLEKMDFHFSTEAHVARALGAELGTESRAYKEAQDKCQELFVVRSALDKRWRELVQLEEVRRRSGVAA</sequence>
<name>A0A1N7NIH6_9GAMM</name>
<evidence type="ECO:0000313" key="2">
    <source>
        <dbReference type="Proteomes" id="UP000185639"/>
    </source>
</evidence>
<dbReference type="Proteomes" id="UP000185639">
    <property type="component" value="Unassembled WGS sequence"/>
</dbReference>